<dbReference type="GO" id="GO:0005886">
    <property type="term" value="C:plasma membrane"/>
    <property type="evidence" value="ECO:0007669"/>
    <property type="project" value="UniProtKB-SubCell"/>
</dbReference>
<keyword evidence="9 16" id="KW-0133">Cell shape</keyword>
<dbReference type="InterPro" id="IPR001460">
    <property type="entry name" value="PCN-bd_Tpept"/>
</dbReference>
<evidence type="ECO:0000256" key="13">
    <source>
        <dbReference type="ARBA" id="ARBA00023210"/>
    </source>
</evidence>
<feature type="region of interest" description="Disordered" evidence="17">
    <location>
        <begin position="559"/>
        <end position="580"/>
    </location>
</feature>
<dbReference type="KEGG" id="upl:DSM104440_00637"/>
<dbReference type="SUPFAM" id="SSF56601">
    <property type="entry name" value="beta-lactamase/transpeptidase-like"/>
    <property type="match status" value="1"/>
</dbReference>
<accession>A0A6M4H788</accession>
<dbReference type="Pfam" id="PF03717">
    <property type="entry name" value="PBP_dimer"/>
    <property type="match status" value="1"/>
</dbReference>
<keyword evidence="2 16" id="KW-1003">Cell membrane</keyword>
<keyword evidence="6 16" id="KW-0645">Protease</keyword>
<feature type="domain" description="Penicillin-binding protein transpeptidase" evidence="18">
    <location>
        <begin position="250"/>
        <end position="546"/>
    </location>
</feature>
<gene>
    <name evidence="20" type="primary">penA</name>
    <name evidence="16" type="synonym">ftsI</name>
    <name evidence="20" type="ORF">DSM104440_00637</name>
</gene>
<evidence type="ECO:0000256" key="5">
    <source>
        <dbReference type="ARBA" id="ARBA00022645"/>
    </source>
</evidence>
<dbReference type="GO" id="GO:0008360">
    <property type="term" value="P:regulation of cell shape"/>
    <property type="evidence" value="ECO:0007669"/>
    <property type="project" value="UniProtKB-KW"/>
</dbReference>
<dbReference type="PANTHER" id="PTHR30627">
    <property type="entry name" value="PEPTIDOGLYCAN D,D-TRANSPEPTIDASE"/>
    <property type="match status" value="1"/>
</dbReference>
<keyword evidence="8 16" id="KW-0378">Hydrolase</keyword>
<dbReference type="GO" id="GO:0000917">
    <property type="term" value="P:division septum assembly"/>
    <property type="evidence" value="ECO:0007669"/>
    <property type="project" value="UniProtKB-KW"/>
</dbReference>
<dbReference type="AlphaFoldDB" id="A0A6M4H788"/>
<dbReference type="InterPro" id="IPR037532">
    <property type="entry name" value="FtsI_transpept"/>
</dbReference>
<sequence>MKFEKRAPQLRLKLEGWRSRVVLGLATLGFLVLAGRAVYLQGMNQQFLQAKGEARYGRVVEMPASRGPVLDRNGQMLALSTPVESICVTPDDWEADDAAVKRLAAALGMDAGEIRQKIANKDRQFVFLKRQIAPEQAAKVMALHVPGVFLQREYRRFYPAGEVMAHVVGFTGIDDNGQEGIELAQQKRLAGVAGSRKVIKDRKGNIVEDVASLRVPRDGEAVTLAIDQRLQFLAHRELRNAVAANGARAGSIVILDAKTGEVMALVNMPDYNPNNRANVTGKQTRNRSVTDLFEPGSTLKPFTVAAALDSGLVKPDTLIQTAPGSMAIGGWTISDSHPFGVLSVAQVIQKSSNVGTAKIQLSMTAERMGTLYRELGFGAVPATGFPGEAKGLLRPWTQWRPIEQATMSYGHGISVSLLQVARAYTVFTNEGQLLPLALLKREARPIGKPLFTKDTTREIVRMMEMAVSPGGTAPRAAVPGYRVGGKTGTAHKAEAGGYAEHKYVSSFVGFAPVSNPRFIVAVMIDEPSGTKYYGGDIGAPVFSTVMGAALRMMSVPPDAPGIPGAPGTINAQARDTRGEG</sequence>
<keyword evidence="5 16" id="KW-0121">Carboxypeptidase</keyword>
<dbReference type="InterPro" id="IPR012338">
    <property type="entry name" value="Beta-lactam/transpept-like"/>
</dbReference>
<evidence type="ECO:0000256" key="15">
    <source>
        <dbReference type="ARBA" id="ARBA00023316"/>
    </source>
</evidence>
<organism evidence="20 21">
    <name type="scientific">Usitatibacter palustris</name>
    <dbReference type="NCBI Taxonomy" id="2732487"/>
    <lineage>
        <taxon>Bacteria</taxon>
        <taxon>Pseudomonadati</taxon>
        <taxon>Pseudomonadota</taxon>
        <taxon>Betaproteobacteria</taxon>
        <taxon>Nitrosomonadales</taxon>
        <taxon>Usitatibacteraceae</taxon>
        <taxon>Usitatibacter</taxon>
    </lineage>
</organism>
<evidence type="ECO:0000256" key="16">
    <source>
        <dbReference type="HAMAP-Rule" id="MF_02080"/>
    </source>
</evidence>
<dbReference type="EC" id="3.4.16.4" evidence="16"/>
<evidence type="ECO:0000256" key="17">
    <source>
        <dbReference type="SAM" id="MobiDB-lite"/>
    </source>
</evidence>
<keyword evidence="10 16" id="KW-0573">Peptidoglycan synthesis</keyword>
<feature type="domain" description="Penicillin-binding protein dimerisation" evidence="19">
    <location>
        <begin position="62"/>
        <end position="209"/>
    </location>
</feature>
<evidence type="ECO:0000256" key="9">
    <source>
        <dbReference type="ARBA" id="ARBA00022960"/>
    </source>
</evidence>
<dbReference type="Gene3D" id="3.90.1310.10">
    <property type="entry name" value="Penicillin-binding protein 2a (Domain 2)"/>
    <property type="match status" value="1"/>
</dbReference>
<keyword evidence="21" id="KW-1185">Reference proteome</keyword>
<keyword evidence="13 16" id="KW-0717">Septation</keyword>
<dbReference type="SUPFAM" id="SSF56519">
    <property type="entry name" value="Penicillin binding protein dimerisation domain"/>
    <property type="match status" value="1"/>
</dbReference>
<dbReference type="InterPro" id="IPR036138">
    <property type="entry name" value="PBP_dimer_sf"/>
</dbReference>
<dbReference type="GO" id="GO:0071555">
    <property type="term" value="P:cell wall organization"/>
    <property type="evidence" value="ECO:0007669"/>
    <property type="project" value="UniProtKB-KW"/>
</dbReference>
<evidence type="ECO:0000256" key="1">
    <source>
        <dbReference type="ARBA" id="ARBA00004370"/>
    </source>
</evidence>
<keyword evidence="12 16" id="KW-0472">Membrane</keyword>
<evidence type="ECO:0000259" key="19">
    <source>
        <dbReference type="Pfam" id="PF03717"/>
    </source>
</evidence>
<keyword evidence="3 16" id="KW-0997">Cell inner membrane</keyword>
<dbReference type="GO" id="GO:0009252">
    <property type="term" value="P:peptidoglycan biosynthetic process"/>
    <property type="evidence" value="ECO:0007669"/>
    <property type="project" value="UniProtKB-UniRule"/>
</dbReference>
<dbReference type="GO" id="GO:0043093">
    <property type="term" value="P:FtsZ-dependent cytokinesis"/>
    <property type="evidence" value="ECO:0007669"/>
    <property type="project" value="UniProtKB-UniRule"/>
</dbReference>
<evidence type="ECO:0000256" key="12">
    <source>
        <dbReference type="ARBA" id="ARBA00023136"/>
    </source>
</evidence>
<evidence type="ECO:0000256" key="10">
    <source>
        <dbReference type="ARBA" id="ARBA00022984"/>
    </source>
</evidence>
<dbReference type="Pfam" id="PF00905">
    <property type="entry name" value="Transpeptidase"/>
    <property type="match status" value="1"/>
</dbReference>
<dbReference type="UniPathway" id="UPA00219"/>
<dbReference type="PANTHER" id="PTHR30627:SF1">
    <property type="entry name" value="PEPTIDOGLYCAN D,D-TRANSPEPTIDASE FTSI"/>
    <property type="match status" value="1"/>
</dbReference>
<dbReference type="GO" id="GO:0006508">
    <property type="term" value="P:proteolysis"/>
    <property type="evidence" value="ECO:0007669"/>
    <property type="project" value="UniProtKB-KW"/>
</dbReference>
<comment type="subcellular location">
    <subcellularLocation>
        <location evidence="16">Cell inner membrane</location>
        <topology evidence="16">Single-pass membrane protein</topology>
    </subcellularLocation>
    <subcellularLocation>
        <location evidence="1">Membrane</location>
    </subcellularLocation>
</comment>
<evidence type="ECO:0000313" key="21">
    <source>
        <dbReference type="Proteomes" id="UP000503096"/>
    </source>
</evidence>
<evidence type="ECO:0000259" key="18">
    <source>
        <dbReference type="Pfam" id="PF00905"/>
    </source>
</evidence>
<evidence type="ECO:0000256" key="14">
    <source>
        <dbReference type="ARBA" id="ARBA00023306"/>
    </source>
</evidence>
<evidence type="ECO:0000256" key="11">
    <source>
        <dbReference type="ARBA" id="ARBA00022989"/>
    </source>
</evidence>
<comment type="catalytic activity">
    <reaction evidence="16">
        <text>Preferential cleavage: (Ac)2-L-Lys-D-Ala-|-D-Ala. Also transpeptidation of peptidyl-alanyl moieties that are N-acyl substituents of D-alanine.</text>
        <dbReference type="EC" id="3.4.16.4"/>
    </reaction>
</comment>
<keyword evidence="15 16" id="KW-0961">Cell wall biogenesis/degradation</keyword>
<comment type="function">
    <text evidence="16">Catalyzes cross-linking of the peptidoglycan cell wall at the division septum.</text>
</comment>
<keyword evidence="14 16" id="KW-0131">Cell cycle</keyword>
<feature type="transmembrane region" description="Helical" evidence="16">
    <location>
        <begin position="21"/>
        <end position="39"/>
    </location>
</feature>
<feature type="active site" description="Acyl-ester intermediate" evidence="16">
    <location>
        <position position="297"/>
    </location>
</feature>
<dbReference type="InterPro" id="IPR005311">
    <property type="entry name" value="PBP_dimer"/>
</dbReference>
<proteinExistence type="inferred from homology"/>
<dbReference type="InterPro" id="IPR050515">
    <property type="entry name" value="Beta-lactam/transpept"/>
</dbReference>
<evidence type="ECO:0000256" key="6">
    <source>
        <dbReference type="ARBA" id="ARBA00022670"/>
    </source>
</evidence>
<dbReference type="HAMAP" id="MF_02080">
    <property type="entry name" value="FtsI_transpept"/>
    <property type="match status" value="1"/>
</dbReference>
<protein>
    <recommendedName>
        <fullName evidence="16">Peptidoglycan D,D-transpeptidase FtsI</fullName>
        <ecNumber evidence="16">3.4.16.4</ecNumber>
    </recommendedName>
    <alternativeName>
        <fullName evidence="16">Penicillin-binding protein 3</fullName>
        <shortName evidence="16">PBP-3</shortName>
    </alternativeName>
</protein>
<name>A0A6M4H788_9PROT</name>
<keyword evidence="11 16" id="KW-1133">Transmembrane helix</keyword>
<dbReference type="GO" id="GO:0008658">
    <property type="term" value="F:penicillin binding"/>
    <property type="evidence" value="ECO:0007669"/>
    <property type="project" value="InterPro"/>
</dbReference>
<dbReference type="Proteomes" id="UP000503096">
    <property type="component" value="Chromosome"/>
</dbReference>
<evidence type="ECO:0000256" key="7">
    <source>
        <dbReference type="ARBA" id="ARBA00022692"/>
    </source>
</evidence>
<dbReference type="InParanoid" id="A0A6M4H788"/>
<keyword evidence="4 16" id="KW-0132">Cell division</keyword>
<evidence type="ECO:0000313" key="20">
    <source>
        <dbReference type="EMBL" id="QJR13847.1"/>
    </source>
</evidence>
<dbReference type="GO" id="GO:0009002">
    <property type="term" value="F:serine-type D-Ala-D-Ala carboxypeptidase activity"/>
    <property type="evidence" value="ECO:0007669"/>
    <property type="project" value="UniProtKB-UniRule"/>
</dbReference>
<dbReference type="FunCoup" id="A0A6M4H788">
    <property type="interactions" value="218"/>
</dbReference>
<dbReference type="EMBL" id="CP053073">
    <property type="protein sequence ID" value="QJR13847.1"/>
    <property type="molecule type" value="Genomic_DNA"/>
</dbReference>
<comment type="similarity">
    <text evidence="16">Belongs to the transpeptidase family. FtsI subfamily.</text>
</comment>
<dbReference type="Gene3D" id="3.30.450.330">
    <property type="match status" value="1"/>
</dbReference>
<dbReference type="RefSeq" id="WP_171160588.1">
    <property type="nucleotide sequence ID" value="NZ_CP053073.1"/>
</dbReference>
<dbReference type="GO" id="GO:0008955">
    <property type="term" value="F:peptidoglycan glycosyltransferase activity"/>
    <property type="evidence" value="ECO:0007669"/>
    <property type="project" value="InterPro"/>
</dbReference>
<keyword evidence="7 16" id="KW-0812">Transmembrane</keyword>
<evidence type="ECO:0000256" key="4">
    <source>
        <dbReference type="ARBA" id="ARBA00022618"/>
    </source>
</evidence>
<evidence type="ECO:0000256" key="3">
    <source>
        <dbReference type="ARBA" id="ARBA00022519"/>
    </source>
</evidence>
<dbReference type="Gene3D" id="3.40.710.10">
    <property type="entry name" value="DD-peptidase/beta-lactamase superfamily"/>
    <property type="match status" value="1"/>
</dbReference>
<evidence type="ECO:0000256" key="2">
    <source>
        <dbReference type="ARBA" id="ARBA00022475"/>
    </source>
</evidence>
<reference evidence="20 21" key="1">
    <citation type="submission" date="2020-04" db="EMBL/GenBank/DDBJ databases">
        <title>Usitatibacter rugosus gen. nov., sp. nov. and Usitatibacter palustris sp. nov., novel members of Usitatibacteraceae fam. nov. within the order Nitrosomonadales isolated from soil.</title>
        <authorList>
            <person name="Huber K.J."/>
            <person name="Neumann-Schaal M."/>
            <person name="Geppert A."/>
            <person name="Luckner M."/>
            <person name="Wanner G."/>
            <person name="Overmann J."/>
        </authorList>
    </citation>
    <scope>NUCLEOTIDE SEQUENCE [LARGE SCALE GENOMIC DNA]</scope>
    <source>
        <strain evidence="20 21">Swamp67</strain>
    </source>
</reference>
<comment type="pathway">
    <text evidence="16">Cell wall biogenesis; peptidoglycan biosynthesis.</text>
</comment>
<evidence type="ECO:0000256" key="8">
    <source>
        <dbReference type="ARBA" id="ARBA00022801"/>
    </source>
</evidence>